<sequence length="161" mass="18307">MKELTRILWVFLIQYISCRLAGWETSVTFLTLALLIIWQGIFARVNYLIRQQKNKLGRKDVTPVMYMVLSVPALFFPLLSVLIFCSLSIYRVCTIGCVTVGDSPFKEKFVFDHQFQCEPFPYESESKTEITVGLPMCGSLEAAGNVYGVWHSSSLRNSTDS</sequence>
<keyword evidence="1" id="KW-0472">Membrane</keyword>
<dbReference type="RefSeq" id="WP_125885538.1">
    <property type="nucleotide sequence ID" value="NZ_KX868552.1"/>
</dbReference>
<protein>
    <submittedName>
        <fullName evidence="2">TraS</fullName>
    </submittedName>
</protein>
<evidence type="ECO:0000256" key="1">
    <source>
        <dbReference type="SAM" id="Phobius"/>
    </source>
</evidence>
<dbReference type="AlphaFoldDB" id="A0A1U9Y6H2"/>
<organism evidence="2">
    <name type="scientific">Klebsiella variicola</name>
    <dbReference type="NCBI Taxonomy" id="244366"/>
    <lineage>
        <taxon>Bacteria</taxon>
        <taxon>Pseudomonadati</taxon>
        <taxon>Pseudomonadota</taxon>
        <taxon>Gammaproteobacteria</taxon>
        <taxon>Enterobacterales</taxon>
        <taxon>Enterobacteriaceae</taxon>
        <taxon>Klebsiella/Raoultella group</taxon>
        <taxon>Klebsiella</taxon>
        <taxon>Klebsiella pneumoniae complex</taxon>
    </lineage>
</organism>
<dbReference type="EMBL" id="KX868552">
    <property type="protein sequence ID" value="AQZ36650.1"/>
    <property type="molecule type" value="Genomic_DNA"/>
</dbReference>
<evidence type="ECO:0000313" key="2">
    <source>
        <dbReference type="EMBL" id="AQZ36650.1"/>
    </source>
</evidence>
<accession>A0A1U9Y6H2</accession>
<keyword evidence="2" id="KW-0614">Plasmid</keyword>
<feature type="transmembrane region" description="Helical" evidence="1">
    <location>
        <begin position="61"/>
        <end position="84"/>
    </location>
</feature>
<keyword evidence="1" id="KW-0812">Transmembrane</keyword>
<name>A0A1U9Y6H2_KLEVA</name>
<keyword evidence="1" id="KW-1133">Transmembrane helix</keyword>
<geneLocation type="plasmid" evidence="2">
    <name>pJF-787</name>
</geneLocation>
<dbReference type="Pfam" id="PF10624">
    <property type="entry name" value="TraS"/>
    <property type="match status" value="1"/>
</dbReference>
<feature type="transmembrane region" description="Helical" evidence="1">
    <location>
        <begin position="29"/>
        <end position="49"/>
    </location>
</feature>
<dbReference type="InterPro" id="IPR018898">
    <property type="entry name" value="Eex_TraS"/>
</dbReference>
<gene>
    <name evidence="2" type="primary">traS</name>
</gene>
<proteinExistence type="predicted"/>
<reference evidence="2" key="1">
    <citation type="submission" date="2016-09" db="EMBL/GenBank/DDBJ databases">
        <title>Complete sequence of a blaIMI-2 plasmid from a clinical Klebsiella variicola isolate.</title>
        <authorList>
            <person name="Findlay J."/>
            <person name="Hopkins K.L."/>
            <person name="Meunier D."/>
            <person name="Woodford N."/>
        </authorList>
    </citation>
    <scope>NUCLEOTIDE SEQUENCE</scope>
    <source>
        <strain evidence="2">H152460787</strain>
        <plasmid evidence="2">pJF-787</plasmid>
    </source>
</reference>